<gene>
    <name evidence="1" type="ORF">CAPTEDRAFT_89259</name>
</gene>
<evidence type="ECO:0000313" key="3">
    <source>
        <dbReference type="Proteomes" id="UP000014760"/>
    </source>
</evidence>
<dbReference type="HOGENOM" id="CLU_2078864_0_0_1"/>
<dbReference type="OrthoDB" id="10018757at2759"/>
<dbReference type="AlphaFoldDB" id="R7TDL8"/>
<evidence type="ECO:0000313" key="1">
    <source>
        <dbReference type="EMBL" id="ELT91612.1"/>
    </source>
</evidence>
<evidence type="ECO:0000313" key="2">
    <source>
        <dbReference type="EnsemblMetazoa" id="CapteP89259"/>
    </source>
</evidence>
<dbReference type="EMBL" id="AMQN01030983">
    <property type="status" value="NOT_ANNOTATED_CDS"/>
    <property type="molecule type" value="Genomic_DNA"/>
</dbReference>
<dbReference type="Proteomes" id="UP000014760">
    <property type="component" value="Unassembled WGS sequence"/>
</dbReference>
<reference evidence="3" key="1">
    <citation type="submission" date="2012-12" db="EMBL/GenBank/DDBJ databases">
        <authorList>
            <person name="Hellsten U."/>
            <person name="Grimwood J."/>
            <person name="Chapman J.A."/>
            <person name="Shapiro H."/>
            <person name="Aerts A."/>
            <person name="Otillar R.P."/>
            <person name="Terry A.Y."/>
            <person name="Boore J.L."/>
            <person name="Simakov O."/>
            <person name="Marletaz F."/>
            <person name="Cho S.-J."/>
            <person name="Edsinger-Gonzales E."/>
            <person name="Havlak P."/>
            <person name="Kuo D.-H."/>
            <person name="Larsson T."/>
            <person name="Lv J."/>
            <person name="Arendt D."/>
            <person name="Savage R."/>
            <person name="Osoegawa K."/>
            <person name="de Jong P."/>
            <person name="Lindberg D.R."/>
            <person name="Seaver E.C."/>
            <person name="Weisblat D.A."/>
            <person name="Putnam N.H."/>
            <person name="Grigoriev I.V."/>
            <person name="Rokhsar D.S."/>
        </authorList>
    </citation>
    <scope>NUCLEOTIDE SEQUENCE</scope>
    <source>
        <strain evidence="3">I ESC-2004</strain>
    </source>
</reference>
<dbReference type="EnsemblMetazoa" id="CapteT89259">
    <property type="protein sequence ID" value="CapteP89259"/>
    <property type="gene ID" value="CapteG89259"/>
</dbReference>
<sequence length="118" mass="13518">EVMMPHFWDSKEMIHVEYLEKGTLIKGAYYAKLLKKKFVQQSSLACQRAAPSAGQFSFTQKSQCDGQWQEVQLLNSFSPTLISRPNPMRLFVHFASNNELIWAAESCSGDQNKGFSWH</sequence>
<dbReference type="InterPro" id="IPR001888">
    <property type="entry name" value="Transposase_1"/>
</dbReference>
<dbReference type="Pfam" id="PF01359">
    <property type="entry name" value="Transposase_1"/>
    <property type="match status" value="1"/>
</dbReference>
<reference evidence="1 3" key="2">
    <citation type="journal article" date="2013" name="Nature">
        <title>Insights into bilaterian evolution from three spiralian genomes.</title>
        <authorList>
            <person name="Simakov O."/>
            <person name="Marletaz F."/>
            <person name="Cho S.J."/>
            <person name="Edsinger-Gonzales E."/>
            <person name="Havlak P."/>
            <person name="Hellsten U."/>
            <person name="Kuo D.H."/>
            <person name="Larsson T."/>
            <person name="Lv J."/>
            <person name="Arendt D."/>
            <person name="Savage R."/>
            <person name="Osoegawa K."/>
            <person name="de Jong P."/>
            <person name="Grimwood J."/>
            <person name="Chapman J.A."/>
            <person name="Shapiro H."/>
            <person name="Aerts A."/>
            <person name="Otillar R.P."/>
            <person name="Terry A.Y."/>
            <person name="Boore J.L."/>
            <person name="Grigoriev I.V."/>
            <person name="Lindberg D.R."/>
            <person name="Seaver E.C."/>
            <person name="Weisblat D.A."/>
            <person name="Putnam N.H."/>
            <person name="Rokhsar D.S."/>
        </authorList>
    </citation>
    <scope>NUCLEOTIDE SEQUENCE</scope>
    <source>
        <strain evidence="1 3">I ESC-2004</strain>
    </source>
</reference>
<keyword evidence="3" id="KW-1185">Reference proteome</keyword>
<reference evidence="2" key="3">
    <citation type="submission" date="2015-06" db="UniProtKB">
        <authorList>
            <consortium name="EnsemblMetazoa"/>
        </authorList>
    </citation>
    <scope>IDENTIFICATION</scope>
</reference>
<proteinExistence type="predicted"/>
<name>R7TDL8_CAPTE</name>
<accession>R7TDL8</accession>
<dbReference type="EMBL" id="KB310408">
    <property type="protein sequence ID" value="ELT91612.1"/>
    <property type="molecule type" value="Genomic_DNA"/>
</dbReference>
<protein>
    <submittedName>
        <fullName evidence="1 2">Uncharacterized protein</fullName>
    </submittedName>
</protein>
<organism evidence="1">
    <name type="scientific">Capitella teleta</name>
    <name type="common">Polychaete worm</name>
    <dbReference type="NCBI Taxonomy" id="283909"/>
    <lineage>
        <taxon>Eukaryota</taxon>
        <taxon>Metazoa</taxon>
        <taxon>Spiralia</taxon>
        <taxon>Lophotrochozoa</taxon>
        <taxon>Annelida</taxon>
        <taxon>Polychaeta</taxon>
        <taxon>Sedentaria</taxon>
        <taxon>Scolecida</taxon>
        <taxon>Capitellidae</taxon>
        <taxon>Capitella</taxon>
    </lineage>
</organism>
<feature type="non-terminal residue" evidence="1">
    <location>
        <position position="1"/>
    </location>
</feature>